<dbReference type="Pfam" id="PF00132">
    <property type="entry name" value="Hexapep"/>
    <property type="match status" value="1"/>
</dbReference>
<comment type="similarity">
    <text evidence="1">Belongs to the transferase hexapeptide repeat family.</text>
</comment>
<evidence type="ECO:0000313" key="6">
    <source>
        <dbReference type="Proteomes" id="UP000679779"/>
    </source>
</evidence>
<dbReference type="FunFam" id="2.160.10.10:FF:000008">
    <property type="entry name" value="Maltose O-acetyltransferase"/>
    <property type="match status" value="1"/>
</dbReference>
<sequence>MDNMKTEKQKMLDGELYIAADPELTRDREYARKMARLYNQTTETETERRVQILKELLGSTGENLSMEPNIRFDYGYNIHVGENFYANFDCTILDVCEVRIGDNCMFGPGVHVYTATHPVDPYERIKGPEYGKPVTIGNNVWIGGRAVINPGVTIGNNVVVASGAVVTKDVPDNTVVGGNPAKAIKKIHATDVDSLTP</sequence>
<reference evidence="5" key="1">
    <citation type="submission" date="2021-03" db="EMBL/GenBank/DDBJ databases">
        <title>Antimicrobial resistance genes in bacteria isolated from Japanese honey, and their potential for conferring macrolide and lincosamide resistance in the American foulbrood pathogen Paenibacillus larvae.</title>
        <authorList>
            <person name="Okamoto M."/>
            <person name="Kumagai M."/>
            <person name="Kanamori H."/>
            <person name="Takamatsu D."/>
        </authorList>
    </citation>
    <scope>NUCLEOTIDE SEQUENCE</scope>
    <source>
        <strain evidence="5">J2TS6</strain>
    </source>
</reference>
<dbReference type="Pfam" id="PF14602">
    <property type="entry name" value="Hexapep_2"/>
    <property type="match status" value="1"/>
</dbReference>
<dbReference type="GO" id="GO:0008374">
    <property type="term" value="F:O-acyltransferase activity"/>
    <property type="evidence" value="ECO:0007669"/>
    <property type="project" value="TreeGrafter"/>
</dbReference>
<dbReference type="InterPro" id="IPR024688">
    <property type="entry name" value="Mac_dom"/>
</dbReference>
<evidence type="ECO:0000256" key="1">
    <source>
        <dbReference type="ARBA" id="ARBA00007274"/>
    </source>
</evidence>
<evidence type="ECO:0000256" key="3">
    <source>
        <dbReference type="ARBA" id="ARBA00022737"/>
    </source>
</evidence>
<dbReference type="GO" id="GO:0016407">
    <property type="term" value="F:acetyltransferase activity"/>
    <property type="evidence" value="ECO:0007669"/>
    <property type="project" value="InterPro"/>
</dbReference>
<dbReference type="GO" id="GO:0005829">
    <property type="term" value="C:cytosol"/>
    <property type="evidence" value="ECO:0007669"/>
    <property type="project" value="TreeGrafter"/>
</dbReference>
<name>A0A920CDA7_9BACL</name>
<dbReference type="InterPro" id="IPR018357">
    <property type="entry name" value="Hexapep_transf_CS"/>
</dbReference>
<dbReference type="InterPro" id="IPR011004">
    <property type="entry name" value="Trimer_LpxA-like_sf"/>
</dbReference>
<dbReference type="SMART" id="SM01266">
    <property type="entry name" value="Mac"/>
    <property type="match status" value="1"/>
</dbReference>
<gene>
    <name evidence="5" type="ORF">J2TS6_37900</name>
</gene>
<dbReference type="PROSITE" id="PS00101">
    <property type="entry name" value="HEXAPEP_TRANSFERASES"/>
    <property type="match status" value="1"/>
</dbReference>
<dbReference type="InterPro" id="IPR001451">
    <property type="entry name" value="Hexapep"/>
</dbReference>
<protein>
    <submittedName>
        <fullName evidence="5">Maltose O-acetyltransferase</fullName>
    </submittedName>
</protein>
<feature type="domain" description="Maltose/galactoside acetyltransferase" evidence="4">
    <location>
        <begin position="8"/>
        <end position="62"/>
    </location>
</feature>
<accession>A0A920CDA7</accession>
<dbReference type="Gene3D" id="2.160.10.10">
    <property type="entry name" value="Hexapeptide repeat proteins"/>
    <property type="match status" value="1"/>
</dbReference>
<dbReference type="SUPFAM" id="SSF51161">
    <property type="entry name" value="Trimeric LpxA-like enzymes"/>
    <property type="match status" value="1"/>
</dbReference>
<comment type="caution">
    <text evidence="5">The sequence shown here is derived from an EMBL/GenBank/DDBJ whole genome shotgun (WGS) entry which is preliminary data.</text>
</comment>
<dbReference type="EMBL" id="BORQ01000004">
    <property type="protein sequence ID" value="GIO32649.1"/>
    <property type="molecule type" value="Genomic_DNA"/>
</dbReference>
<organism evidence="5 6">
    <name type="scientific">Paenibacillus albilobatus</name>
    <dbReference type="NCBI Taxonomy" id="2716884"/>
    <lineage>
        <taxon>Bacteria</taxon>
        <taxon>Bacillati</taxon>
        <taxon>Bacillota</taxon>
        <taxon>Bacilli</taxon>
        <taxon>Bacillales</taxon>
        <taxon>Paenibacillaceae</taxon>
        <taxon>Paenibacillus</taxon>
    </lineage>
</organism>
<evidence type="ECO:0000259" key="4">
    <source>
        <dbReference type="SMART" id="SM01266"/>
    </source>
</evidence>
<evidence type="ECO:0000256" key="2">
    <source>
        <dbReference type="ARBA" id="ARBA00022679"/>
    </source>
</evidence>
<keyword evidence="2" id="KW-0808">Transferase</keyword>
<dbReference type="Proteomes" id="UP000679779">
    <property type="component" value="Unassembled WGS sequence"/>
</dbReference>
<dbReference type="PANTHER" id="PTHR23416:SF23">
    <property type="entry name" value="ACETYLTRANSFERASE C18B11.09C-RELATED"/>
    <property type="match status" value="1"/>
</dbReference>
<dbReference type="CDD" id="cd03357">
    <property type="entry name" value="LbH_MAT_GAT"/>
    <property type="match status" value="1"/>
</dbReference>
<proteinExistence type="inferred from homology"/>
<dbReference type="AlphaFoldDB" id="A0A920CDA7"/>
<keyword evidence="6" id="KW-1185">Reference proteome</keyword>
<dbReference type="PANTHER" id="PTHR23416">
    <property type="entry name" value="SIALIC ACID SYNTHASE-RELATED"/>
    <property type="match status" value="1"/>
</dbReference>
<keyword evidence="3" id="KW-0677">Repeat</keyword>
<dbReference type="InterPro" id="IPR051159">
    <property type="entry name" value="Hexapeptide_acetyltransf"/>
</dbReference>
<dbReference type="Pfam" id="PF12464">
    <property type="entry name" value="Mac"/>
    <property type="match status" value="1"/>
</dbReference>
<evidence type="ECO:0000313" key="5">
    <source>
        <dbReference type="EMBL" id="GIO32649.1"/>
    </source>
</evidence>